<comment type="caution">
    <text evidence="7">The sequence shown here is derived from an EMBL/GenBank/DDBJ whole genome shotgun (WGS) entry which is preliminary data.</text>
</comment>
<keyword evidence="8" id="KW-1185">Reference proteome</keyword>
<evidence type="ECO:0000313" key="7">
    <source>
        <dbReference type="EMBL" id="MFB9212610.1"/>
    </source>
</evidence>
<dbReference type="InterPro" id="IPR004792">
    <property type="entry name" value="BaiN-like"/>
</dbReference>
<reference evidence="7 8" key="1">
    <citation type="submission" date="2024-09" db="EMBL/GenBank/DDBJ databases">
        <authorList>
            <person name="Sun Q."/>
            <person name="Mori K."/>
        </authorList>
    </citation>
    <scope>NUCLEOTIDE SEQUENCE [LARGE SCALE GENOMIC DNA]</scope>
    <source>
        <strain evidence="7 8">CECT 7682</strain>
    </source>
</reference>
<accession>A0ABV5J711</accession>
<feature type="domain" description="RsdA/BaiN/AoA(So)-like insert" evidence="6">
    <location>
        <begin position="185"/>
        <end position="345"/>
    </location>
</feature>
<name>A0ABV5J711_9BACT</name>
<dbReference type="InterPro" id="IPR036188">
    <property type="entry name" value="FAD/NAD-bd_sf"/>
</dbReference>
<dbReference type="PRINTS" id="PR00368">
    <property type="entry name" value="FADPNR"/>
</dbReference>
<dbReference type="SUPFAM" id="SSF160996">
    <property type="entry name" value="HI0933 insert domain-like"/>
    <property type="match status" value="1"/>
</dbReference>
<dbReference type="PRINTS" id="PR00411">
    <property type="entry name" value="PNDRDTASEI"/>
</dbReference>
<feature type="chain" id="PRO_5047380366" evidence="4">
    <location>
        <begin position="21"/>
        <end position="406"/>
    </location>
</feature>
<dbReference type="SUPFAM" id="SSF51905">
    <property type="entry name" value="FAD/NAD(P)-binding domain"/>
    <property type="match status" value="1"/>
</dbReference>
<keyword evidence="2" id="KW-0285">Flavoprotein</keyword>
<dbReference type="PANTHER" id="PTHR42887">
    <property type="entry name" value="OS12G0638800 PROTEIN"/>
    <property type="match status" value="1"/>
</dbReference>
<dbReference type="Pfam" id="PF03486">
    <property type="entry name" value="HI0933_like"/>
    <property type="match status" value="1"/>
</dbReference>
<feature type="signal peptide" evidence="4">
    <location>
        <begin position="1"/>
        <end position="20"/>
    </location>
</feature>
<dbReference type="InterPro" id="IPR023166">
    <property type="entry name" value="BaiN-like_dom_sf"/>
</dbReference>
<dbReference type="Gene3D" id="2.40.30.10">
    <property type="entry name" value="Translation factors"/>
    <property type="match status" value="1"/>
</dbReference>
<dbReference type="Gene3D" id="3.50.50.60">
    <property type="entry name" value="FAD/NAD(P)-binding domain"/>
    <property type="match status" value="1"/>
</dbReference>
<dbReference type="Pfam" id="PF22780">
    <property type="entry name" value="HI0933_like_1st"/>
    <property type="match status" value="1"/>
</dbReference>
<evidence type="ECO:0000313" key="8">
    <source>
        <dbReference type="Proteomes" id="UP001589654"/>
    </source>
</evidence>
<dbReference type="EMBL" id="JBHMEW010000062">
    <property type="protein sequence ID" value="MFB9212610.1"/>
    <property type="molecule type" value="Genomic_DNA"/>
</dbReference>
<dbReference type="NCBIfam" id="TIGR00275">
    <property type="entry name" value="aminoacetone oxidase family FAD-binding enzyme"/>
    <property type="match status" value="1"/>
</dbReference>
<organism evidence="7 8">
    <name type="scientific">Echinicola jeungdonensis</name>
    <dbReference type="NCBI Taxonomy" id="709343"/>
    <lineage>
        <taxon>Bacteria</taxon>
        <taxon>Pseudomonadati</taxon>
        <taxon>Bacteroidota</taxon>
        <taxon>Cytophagia</taxon>
        <taxon>Cytophagales</taxon>
        <taxon>Cyclobacteriaceae</taxon>
        <taxon>Echinicola</taxon>
    </lineage>
</organism>
<dbReference type="Gene3D" id="1.10.8.260">
    <property type="entry name" value="HI0933 insert domain-like"/>
    <property type="match status" value="1"/>
</dbReference>
<protein>
    <submittedName>
        <fullName evidence="7">NAD(P)/FAD-dependent oxidoreductase</fullName>
    </submittedName>
</protein>
<gene>
    <name evidence="7" type="ORF">ACFFUR_12410</name>
</gene>
<evidence type="ECO:0000256" key="2">
    <source>
        <dbReference type="ARBA" id="ARBA00022630"/>
    </source>
</evidence>
<evidence type="ECO:0000259" key="6">
    <source>
        <dbReference type="Pfam" id="PF22780"/>
    </source>
</evidence>
<dbReference type="Proteomes" id="UP001589654">
    <property type="component" value="Unassembled WGS sequence"/>
</dbReference>
<proteinExistence type="predicted"/>
<evidence type="ECO:0000259" key="5">
    <source>
        <dbReference type="Pfam" id="PF03486"/>
    </source>
</evidence>
<comment type="cofactor">
    <cofactor evidence="1">
        <name>FAD</name>
        <dbReference type="ChEBI" id="CHEBI:57692"/>
    </cofactor>
</comment>
<dbReference type="InterPro" id="IPR055178">
    <property type="entry name" value="RsdA/BaiN/AoA(So)-like_dom"/>
</dbReference>
<feature type="domain" description="RsdA/BaiN/AoA(So)-like Rossmann fold-like" evidence="5">
    <location>
        <begin position="3"/>
        <end position="397"/>
    </location>
</feature>
<sequence length="406" mass="45247">MLKIAIVGGGAAGFFSAIHAAASGAQVVIFEKGSKVLTKVKISGGGRCNVTHAAFENSHLVKQYPRGGRFLKKSFQQFSVKDTIAWYEDRGVQLKTEEDGRIFPTSDLSQSIIDALRREVNKQGVEVKLSSPVTNIERMEGGFCIKTKNEHFLADRVIITTGGHPKKEGFRMLENLNHPIVSPIPSLFTFNSPKSDLRKLAGISLPNAHLKLEGSKLAYQGPLLITHWGVSGPAVLKLSAFGARWLNEKEYKANVQIRWVADLTENEIRQHLLEYKNGHPKKKIKTNPLFELPKRLWEHLVDSAEITAEKMWMDINKKQINKLEQQIFCYILHVDGKTTFKEEFVTAGGVDLKSVNPQTMESKLVPHIYFAGEVLDIDGITGGFNFQAAWTTGYIAGVSASKKEFK</sequence>
<keyword evidence="3" id="KW-0274">FAD</keyword>
<dbReference type="PANTHER" id="PTHR42887:SF2">
    <property type="entry name" value="OS12G0638800 PROTEIN"/>
    <property type="match status" value="1"/>
</dbReference>
<keyword evidence="4" id="KW-0732">Signal</keyword>
<evidence type="ECO:0000256" key="4">
    <source>
        <dbReference type="SAM" id="SignalP"/>
    </source>
</evidence>
<dbReference type="InterPro" id="IPR057661">
    <property type="entry name" value="RsdA/BaiN/AoA(So)_Rossmann"/>
</dbReference>
<dbReference type="RefSeq" id="WP_290249324.1">
    <property type="nucleotide sequence ID" value="NZ_JAUFQT010000002.1"/>
</dbReference>
<evidence type="ECO:0000256" key="1">
    <source>
        <dbReference type="ARBA" id="ARBA00001974"/>
    </source>
</evidence>
<evidence type="ECO:0000256" key="3">
    <source>
        <dbReference type="ARBA" id="ARBA00022827"/>
    </source>
</evidence>